<organism evidence="1 2">
    <name type="scientific">Chaetomium tenue</name>
    <dbReference type="NCBI Taxonomy" id="1854479"/>
    <lineage>
        <taxon>Eukaryota</taxon>
        <taxon>Fungi</taxon>
        <taxon>Dikarya</taxon>
        <taxon>Ascomycota</taxon>
        <taxon>Pezizomycotina</taxon>
        <taxon>Sordariomycetes</taxon>
        <taxon>Sordariomycetidae</taxon>
        <taxon>Sordariales</taxon>
        <taxon>Chaetomiaceae</taxon>
        <taxon>Chaetomium</taxon>
    </lineage>
</organism>
<dbReference type="Proteomes" id="UP000724584">
    <property type="component" value="Unassembled WGS sequence"/>
</dbReference>
<protein>
    <submittedName>
        <fullName evidence="1">Ubiquitin-conjugating enzyme/RWD-like protein</fullName>
    </submittedName>
</protein>
<name>A0ACB7PI60_9PEZI</name>
<proteinExistence type="predicted"/>
<evidence type="ECO:0000313" key="1">
    <source>
        <dbReference type="EMBL" id="KAH6641293.1"/>
    </source>
</evidence>
<accession>A0ACB7PI60</accession>
<gene>
    <name evidence="1" type="ORF">F5144DRAFT_563095</name>
</gene>
<evidence type="ECO:0000313" key="2">
    <source>
        <dbReference type="Proteomes" id="UP000724584"/>
    </source>
</evidence>
<dbReference type="EMBL" id="JAGIZQ010000002">
    <property type="protein sequence ID" value="KAH6641293.1"/>
    <property type="molecule type" value="Genomic_DNA"/>
</dbReference>
<comment type="caution">
    <text evidence="1">The sequence shown here is derived from an EMBL/GenBank/DDBJ whole genome shotgun (WGS) entry which is preliminary data.</text>
</comment>
<sequence length="235" mass="26057">MATTRERRIAKELADIHNDKDNSGVLANPVDPSNLTHLKGTFPGPPDTPYAGGTYQIDIVVPDMYPFKSPIMKFDTKIWHPNVSSVTGAICLDTLGSGWSPVGTIKMALISLRMLLESPNPKDPQDAEVAKMMMEQPNEFAAKAHDWAVKHAGAPRRETLTHNYEKSTTPVVKDDPSRYKGYNKDLVDRFVNMGFEVDAVVDAFIFVGIDRNGGEDYELEEAYMGDITARLLGEQ</sequence>
<reference evidence="1 2" key="1">
    <citation type="journal article" date="2021" name="Nat. Commun.">
        <title>Genetic determinants of endophytism in the Arabidopsis root mycobiome.</title>
        <authorList>
            <person name="Mesny F."/>
            <person name="Miyauchi S."/>
            <person name="Thiergart T."/>
            <person name="Pickel B."/>
            <person name="Atanasova L."/>
            <person name="Karlsson M."/>
            <person name="Huettel B."/>
            <person name="Barry K.W."/>
            <person name="Haridas S."/>
            <person name="Chen C."/>
            <person name="Bauer D."/>
            <person name="Andreopoulos W."/>
            <person name="Pangilinan J."/>
            <person name="LaButti K."/>
            <person name="Riley R."/>
            <person name="Lipzen A."/>
            <person name="Clum A."/>
            <person name="Drula E."/>
            <person name="Henrissat B."/>
            <person name="Kohler A."/>
            <person name="Grigoriev I.V."/>
            <person name="Martin F.M."/>
            <person name="Hacquard S."/>
        </authorList>
    </citation>
    <scope>NUCLEOTIDE SEQUENCE [LARGE SCALE GENOMIC DNA]</scope>
    <source>
        <strain evidence="1 2">MPI-SDFR-AT-0079</strain>
    </source>
</reference>
<keyword evidence="2" id="KW-1185">Reference proteome</keyword>